<keyword evidence="2" id="KW-1185">Reference proteome</keyword>
<protein>
    <submittedName>
        <fullName evidence="1">Armadillo-type protein</fullName>
    </submittedName>
</protein>
<evidence type="ECO:0000313" key="1">
    <source>
        <dbReference type="EMBL" id="KAK7030193.1"/>
    </source>
</evidence>
<dbReference type="InterPro" id="IPR016024">
    <property type="entry name" value="ARM-type_fold"/>
</dbReference>
<sequence>MAVVLLAKRERDRGTSLILSTALTMISTSELDEATLILMVDEMLSDSAVREILSRETTTDEVVLSKLKSTSSSTKRAALSIVGALLKNSEVCAAIAKRKKIFEKIVPFLKNSDVDVQEAALKAINASSGNQEACDLILSTGDIVTDMIGLMDHTRLSISELAFRTLEPIISKSRVIQRIANEETILKILLKLGHLEPSICELALNLLLKILGNDLVWDFIFKKQSIRHLFEMLQGRDEDRYIFDLVNEILNGIGDGNFAAIGTAFISQPLKRLAELDTNAQNKRDSYIKFIKKLPRTYAVSADDTAELTSQLRSSNPVIVNRAGAVVQHFAKNDAFRTQILNNDVWVKLLQSDDRNLAVEILTTFAECSQEKTLQIHHTSGIMGQLLSMTKVDVMEVAQWKAGYTALLALGVFSPHDNRHDNRAVANL</sequence>
<dbReference type="AlphaFoldDB" id="A0AAW0BVD4"/>
<organism evidence="1 2">
    <name type="scientific">Favolaschia claudopus</name>
    <dbReference type="NCBI Taxonomy" id="2862362"/>
    <lineage>
        <taxon>Eukaryota</taxon>
        <taxon>Fungi</taxon>
        <taxon>Dikarya</taxon>
        <taxon>Basidiomycota</taxon>
        <taxon>Agaricomycotina</taxon>
        <taxon>Agaricomycetes</taxon>
        <taxon>Agaricomycetidae</taxon>
        <taxon>Agaricales</taxon>
        <taxon>Marasmiineae</taxon>
        <taxon>Mycenaceae</taxon>
        <taxon>Favolaschia</taxon>
    </lineage>
</organism>
<dbReference type="SUPFAM" id="SSF48371">
    <property type="entry name" value="ARM repeat"/>
    <property type="match status" value="1"/>
</dbReference>
<proteinExistence type="predicted"/>
<name>A0AAW0BVD4_9AGAR</name>
<comment type="caution">
    <text evidence="1">The sequence shown here is derived from an EMBL/GenBank/DDBJ whole genome shotgun (WGS) entry which is preliminary data.</text>
</comment>
<reference evidence="1 2" key="1">
    <citation type="journal article" date="2024" name="J Genomics">
        <title>Draft genome sequencing and assembly of Favolaschia claudopus CIRM-BRFM 2984 isolated from oak limbs.</title>
        <authorList>
            <person name="Navarro D."/>
            <person name="Drula E."/>
            <person name="Chaduli D."/>
            <person name="Cazenave R."/>
            <person name="Ahrendt S."/>
            <person name="Wang J."/>
            <person name="Lipzen A."/>
            <person name="Daum C."/>
            <person name="Barry K."/>
            <person name="Grigoriev I.V."/>
            <person name="Favel A."/>
            <person name="Rosso M.N."/>
            <person name="Martin F."/>
        </authorList>
    </citation>
    <scope>NUCLEOTIDE SEQUENCE [LARGE SCALE GENOMIC DNA]</scope>
    <source>
        <strain evidence="1 2">CIRM-BRFM 2984</strain>
    </source>
</reference>
<accession>A0AAW0BVD4</accession>
<dbReference type="InterPro" id="IPR011989">
    <property type="entry name" value="ARM-like"/>
</dbReference>
<dbReference type="Gene3D" id="1.25.10.10">
    <property type="entry name" value="Leucine-rich Repeat Variant"/>
    <property type="match status" value="1"/>
</dbReference>
<evidence type="ECO:0000313" key="2">
    <source>
        <dbReference type="Proteomes" id="UP001362999"/>
    </source>
</evidence>
<dbReference type="EMBL" id="JAWWNJ010000026">
    <property type="protein sequence ID" value="KAK7030193.1"/>
    <property type="molecule type" value="Genomic_DNA"/>
</dbReference>
<dbReference type="Proteomes" id="UP001362999">
    <property type="component" value="Unassembled WGS sequence"/>
</dbReference>
<gene>
    <name evidence="1" type="ORF">R3P38DRAFT_896897</name>
</gene>